<dbReference type="EMBL" id="JAWQEG010008212">
    <property type="protein sequence ID" value="KAK3850765.1"/>
    <property type="molecule type" value="Genomic_DNA"/>
</dbReference>
<evidence type="ECO:0000313" key="3">
    <source>
        <dbReference type="Proteomes" id="UP001286313"/>
    </source>
</evidence>
<keyword evidence="3" id="KW-1185">Reference proteome</keyword>
<comment type="caution">
    <text evidence="2">The sequence shown here is derived from an EMBL/GenBank/DDBJ whole genome shotgun (WGS) entry which is preliminary data.</text>
</comment>
<protein>
    <submittedName>
        <fullName evidence="2">Uncharacterized protein</fullName>
    </submittedName>
</protein>
<sequence length="166" mass="18299">MYINEDLYPGTLEVHGRQLDDLCAARRDGKQAFFNYRTLVVRELGGGTGGDEGRRQHLGHHSSTSTSPTHRPSRTPPISPSPSHLTQPSAHKTPLPAHLTPTTAPFRLPPITPPRLSQRTPRSPLTLPVAREWAGVASGDQERSCDVEQQDQANTNTRGSEEEVWL</sequence>
<accession>A0AAE1BKZ3</accession>
<evidence type="ECO:0000313" key="2">
    <source>
        <dbReference type="EMBL" id="KAK3850765.1"/>
    </source>
</evidence>
<dbReference type="AlphaFoldDB" id="A0AAE1BKZ3"/>
<dbReference type="Proteomes" id="UP001286313">
    <property type="component" value="Unassembled WGS sequence"/>
</dbReference>
<reference evidence="2" key="1">
    <citation type="submission" date="2023-10" db="EMBL/GenBank/DDBJ databases">
        <title>Genome assemblies of two species of porcelain crab, Petrolisthes cinctipes and Petrolisthes manimaculis (Anomura: Porcellanidae).</title>
        <authorList>
            <person name="Angst P."/>
        </authorList>
    </citation>
    <scope>NUCLEOTIDE SEQUENCE</scope>
    <source>
        <strain evidence="2">PB745_01</strain>
        <tissue evidence="2">Gill</tissue>
    </source>
</reference>
<evidence type="ECO:0000256" key="1">
    <source>
        <dbReference type="SAM" id="MobiDB-lite"/>
    </source>
</evidence>
<feature type="compositionally biased region" description="Low complexity" evidence="1">
    <location>
        <begin position="61"/>
        <end position="70"/>
    </location>
</feature>
<gene>
    <name evidence="2" type="ORF">Pcinc_042546</name>
</gene>
<name>A0AAE1BKZ3_PETCI</name>
<feature type="compositionally biased region" description="Low complexity" evidence="1">
    <location>
        <begin position="93"/>
        <end position="105"/>
    </location>
</feature>
<organism evidence="2 3">
    <name type="scientific">Petrolisthes cinctipes</name>
    <name type="common">Flat porcelain crab</name>
    <dbReference type="NCBI Taxonomy" id="88211"/>
    <lineage>
        <taxon>Eukaryota</taxon>
        <taxon>Metazoa</taxon>
        <taxon>Ecdysozoa</taxon>
        <taxon>Arthropoda</taxon>
        <taxon>Crustacea</taxon>
        <taxon>Multicrustacea</taxon>
        <taxon>Malacostraca</taxon>
        <taxon>Eumalacostraca</taxon>
        <taxon>Eucarida</taxon>
        <taxon>Decapoda</taxon>
        <taxon>Pleocyemata</taxon>
        <taxon>Anomura</taxon>
        <taxon>Galatheoidea</taxon>
        <taxon>Porcellanidae</taxon>
        <taxon>Petrolisthes</taxon>
    </lineage>
</organism>
<proteinExistence type="predicted"/>
<feature type="region of interest" description="Disordered" evidence="1">
    <location>
        <begin position="47"/>
        <end position="166"/>
    </location>
</feature>